<comment type="caution">
    <text evidence="8">The sequence shown here is derived from an EMBL/GenBank/DDBJ whole genome shotgun (WGS) entry which is preliminary data.</text>
</comment>
<dbReference type="PANTHER" id="PTHR43531:SF11">
    <property type="entry name" value="METHYL-ACCEPTING CHEMOTAXIS PROTEIN 3"/>
    <property type="match status" value="1"/>
</dbReference>
<evidence type="ECO:0000259" key="7">
    <source>
        <dbReference type="PROSITE" id="PS50885"/>
    </source>
</evidence>
<dbReference type="InterPro" id="IPR051310">
    <property type="entry name" value="MCP_chemotaxis"/>
</dbReference>
<dbReference type="Pfam" id="PF12729">
    <property type="entry name" value="4HB_MCP_1"/>
    <property type="match status" value="1"/>
</dbReference>
<protein>
    <submittedName>
        <fullName evidence="8">Methyl-accepting chemotaxis protein IV</fullName>
    </submittedName>
</protein>
<evidence type="ECO:0000259" key="6">
    <source>
        <dbReference type="PROSITE" id="PS50111"/>
    </source>
</evidence>
<sequence length="567" mass="61350">MLKNMKIRSRMLLSYTVIIILCLAASVAALIMMKRISGNLTSFYDNNYNVTVNVWTAKHKMQYARADILEALLETDREEAQAALDNAAAALAEMRAVLPHIRERFKGDMTLMDEVESILAEAVIYRDQVFELAEVMKNEEAFALMKTSYIPLLNQMADTLDEISTQAAANAKKMVIQGQQLQMTSMLVVVVIIVLTIVLAALLGLYISNGIRRPIEEIRDTAEKMAAGNLEVSIEYQSEDELGNLSDSIRTLIKMFKGIINDIGNGLAALGNGDFTVESQSKELYIGDFYGLAASMYQIIDKLNFTMGQINQSSDQVSSGSDQVSSGAQTLAQGAIDQASSVEELAYSINEISSQIKENAQNAQQGCELAETAGMKIEEGGRQMQRMIAAMKDINDKSDQIGEIIKTIEAIAFQTKLLALNAAVEAARAGTEAKGFAAIADEVRILAESSAKASKSTAALIEGTIQAVHSGTRLADETARTLTEVVESARQVVVVVEKISRASGEQAASIVQVTQGVEQISSIVQNNSATAEESAAASEELSGQAQMLKGLVNQFKLRTQTGTLQNK</sequence>
<dbReference type="SMART" id="SM00283">
    <property type="entry name" value="MA"/>
    <property type="match status" value="1"/>
</dbReference>
<feature type="domain" description="HAMP" evidence="7">
    <location>
        <begin position="209"/>
        <end position="261"/>
    </location>
</feature>
<comment type="similarity">
    <text evidence="2">Belongs to the methyl-accepting chemotaxis (MCP) protein family.</text>
</comment>
<evidence type="ECO:0000313" key="8">
    <source>
        <dbReference type="EMBL" id="ODM09371.1"/>
    </source>
</evidence>
<organism evidence="8 9">
    <name type="scientific">Eisenbergiella tayi</name>
    <dbReference type="NCBI Taxonomy" id="1432052"/>
    <lineage>
        <taxon>Bacteria</taxon>
        <taxon>Bacillati</taxon>
        <taxon>Bacillota</taxon>
        <taxon>Clostridia</taxon>
        <taxon>Lachnospirales</taxon>
        <taxon>Lachnospiraceae</taxon>
        <taxon>Eisenbergiella</taxon>
    </lineage>
</organism>
<dbReference type="Gene3D" id="1.10.287.950">
    <property type="entry name" value="Methyl-accepting chemotaxis protein"/>
    <property type="match status" value="1"/>
</dbReference>
<gene>
    <name evidence="8" type="primary">tap_4</name>
    <name evidence="8" type="ORF">BEH84_05121</name>
</gene>
<dbReference type="PROSITE" id="PS50885">
    <property type="entry name" value="HAMP"/>
    <property type="match status" value="1"/>
</dbReference>
<dbReference type="Proteomes" id="UP000095003">
    <property type="component" value="Unassembled WGS sequence"/>
</dbReference>
<dbReference type="InterPro" id="IPR004090">
    <property type="entry name" value="Chemotax_Me-accpt_rcpt"/>
</dbReference>
<keyword evidence="1" id="KW-0145">Chemotaxis</keyword>
<feature type="coiled-coil region" evidence="4">
    <location>
        <begin position="66"/>
        <end position="97"/>
    </location>
</feature>
<evidence type="ECO:0000256" key="2">
    <source>
        <dbReference type="ARBA" id="ARBA00029447"/>
    </source>
</evidence>
<dbReference type="AlphaFoldDB" id="A0A1E3ALQ8"/>
<dbReference type="Gene3D" id="6.10.340.10">
    <property type="match status" value="1"/>
</dbReference>
<dbReference type="PRINTS" id="PR00260">
    <property type="entry name" value="CHEMTRNSDUCR"/>
</dbReference>
<proteinExistence type="inferred from homology"/>
<dbReference type="CDD" id="cd06225">
    <property type="entry name" value="HAMP"/>
    <property type="match status" value="1"/>
</dbReference>
<evidence type="ECO:0000256" key="3">
    <source>
        <dbReference type="PROSITE-ProRule" id="PRU00284"/>
    </source>
</evidence>
<dbReference type="InterPro" id="IPR004089">
    <property type="entry name" value="MCPsignal_dom"/>
</dbReference>
<evidence type="ECO:0000256" key="5">
    <source>
        <dbReference type="SAM" id="Phobius"/>
    </source>
</evidence>
<evidence type="ECO:0000256" key="1">
    <source>
        <dbReference type="ARBA" id="ARBA00022500"/>
    </source>
</evidence>
<dbReference type="GO" id="GO:0006935">
    <property type="term" value="P:chemotaxis"/>
    <property type="evidence" value="ECO:0007669"/>
    <property type="project" value="UniProtKB-KW"/>
</dbReference>
<keyword evidence="5" id="KW-0812">Transmembrane</keyword>
<reference evidence="8 9" key="1">
    <citation type="submission" date="2016-07" db="EMBL/GenBank/DDBJ databases">
        <title>Characterization of isolates of Eisenbergiella tayi derived from blood cultures, using whole genome sequencing.</title>
        <authorList>
            <person name="Burdz T."/>
            <person name="Wiebe D."/>
            <person name="Huynh C."/>
            <person name="Bernard K."/>
        </authorList>
    </citation>
    <scope>NUCLEOTIDE SEQUENCE [LARGE SCALE GENOMIC DNA]</scope>
    <source>
        <strain evidence="8 9">NML 120489</strain>
    </source>
</reference>
<dbReference type="GO" id="GO:0004888">
    <property type="term" value="F:transmembrane signaling receptor activity"/>
    <property type="evidence" value="ECO:0007669"/>
    <property type="project" value="InterPro"/>
</dbReference>
<dbReference type="GO" id="GO:0005886">
    <property type="term" value="C:plasma membrane"/>
    <property type="evidence" value="ECO:0007669"/>
    <property type="project" value="TreeGrafter"/>
</dbReference>
<name>A0A1E3ALQ8_9FIRM</name>
<feature type="transmembrane region" description="Helical" evidence="5">
    <location>
        <begin position="186"/>
        <end position="207"/>
    </location>
</feature>
<keyword evidence="5" id="KW-0472">Membrane</keyword>
<dbReference type="SUPFAM" id="SSF58104">
    <property type="entry name" value="Methyl-accepting chemotaxis protein (MCP) signaling domain"/>
    <property type="match status" value="1"/>
</dbReference>
<keyword evidence="5" id="KW-1133">Transmembrane helix</keyword>
<dbReference type="PROSITE" id="PS50111">
    <property type="entry name" value="CHEMOTAXIS_TRANSDUC_2"/>
    <property type="match status" value="1"/>
</dbReference>
<accession>A0A1E3ALQ8</accession>
<dbReference type="GeneID" id="93302964"/>
<dbReference type="GO" id="GO:0007165">
    <property type="term" value="P:signal transduction"/>
    <property type="evidence" value="ECO:0007669"/>
    <property type="project" value="UniProtKB-KW"/>
</dbReference>
<dbReference type="Pfam" id="PF00672">
    <property type="entry name" value="HAMP"/>
    <property type="match status" value="1"/>
</dbReference>
<evidence type="ECO:0000256" key="4">
    <source>
        <dbReference type="SAM" id="Coils"/>
    </source>
</evidence>
<dbReference type="InterPro" id="IPR024478">
    <property type="entry name" value="HlyB_4HB_MCP"/>
</dbReference>
<dbReference type="InterPro" id="IPR003660">
    <property type="entry name" value="HAMP_dom"/>
</dbReference>
<dbReference type="SMART" id="SM00304">
    <property type="entry name" value="HAMP"/>
    <property type="match status" value="1"/>
</dbReference>
<dbReference type="Pfam" id="PF00015">
    <property type="entry name" value="MCPsignal"/>
    <property type="match status" value="1"/>
</dbReference>
<dbReference type="EMBL" id="MCGI01000005">
    <property type="protein sequence ID" value="ODM09371.1"/>
    <property type="molecule type" value="Genomic_DNA"/>
</dbReference>
<dbReference type="PANTHER" id="PTHR43531">
    <property type="entry name" value="PROTEIN ICFG"/>
    <property type="match status" value="1"/>
</dbReference>
<feature type="domain" description="Methyl-accepting transducer" evidence="6">
    <location>
        <begin position="313"/>
        <end position="542"/>
    </location>
</feature>
<keyword evidence="4" id="KW-0175">Coiled coil</keyword>
<evidence type="ECO:0000313" key="9">
    <source>
        <dbReference type="Proteomes" id="UP000095003"/>
    </source>
</evidence>
<dbReference type="RefSeq" id="WP_069158774.1">
    <property type="nucleotide sequence ID" value="NZ_DBFYTC010000179.1"/>
</dbReference>
<keyword evidence="3" id="KW-0807">Transducer</keyword>
<dbReference type="PATRIC" id="fig|1432052.3.peg.5674"/>